<dbReference type="SUPFAM" id="SSF52540">
    <property type="entry name" value="P-loop containing nucleoside triphosphate hydrolases"/>
    <property type="match status" value="1"/>
</dbReference>
<dbReference type="STRING" id="453.Lfee_0448"/>
<dbReference type="PANTHER" id="PTHR47978">
    <property type="match status" value="1"/>
</dbReference>
<gene>
    <name evidence="2" type="ORF">Lfee_0448</name>
    <name evidence="3" type="ORF">NCTC12022_02060</name>
</gene>
<keyword evidence="1" id="KW-0547">Nucleotide-binding</keyword>
<evidence type="ECO:0000313" key="5">
    <source>
        <dbReference type="Proteomes" id="UP000251942"/>
    </source>
</evidence>
<proteinExistence type="predicted"/>
<dbReference type="PRINTS" id="PR00449">
    <property type="entry name" value="RASTRNSFRMNG"/>
</dbReference>
<evidence type="ECO:0000313" key="3">
    <source>
        <dbReference type="EMBL" id="SPX61320.1"/>
    </source>
</evidence>
<dbReference type="Pfam" id="PF00071">
    <property type="entry name" value="Ras"/>
    <property type="match status" value="1"/>
</dbReference>
<keyword evidence="4" id="KW-1185">Reference proteome</keyword>
<dbReference type="OrthoDB" id="5652423at2"/>
<dbReference type="RefSeq" id="WP_058443670.1">
    <property type="nucleotide sequence ID" value="NZ_CAAAHT010000012.1"/>
</dbReference>
<evidence type="ECO:0000313" key="4">
    <source>
        <dbReference type="Proteomes" id="UP000054698"/>
    </source>
</evidence>
<reference evidence="3 5" key="2">
    <citation type="submission" date="2018-06" db="EMBL/GenBank/DDBJ databases">
        <authorList>
            <consortium name="Pathogen Informatics"/>
            <person name="Doyle S."/>
        </authorList>
    </citation>
    <scope>NUCLEOTIDE SEQUENCE [LARGE SCALE GENOMIC DNA]</scope>
    <source>
        <strain evidence="3 5">NCTC12022</strain>
    </source>
</reference>
<dbReference type="PROSITE" id="PS51421">
    <property type="entry name" value="RAS"/>
    <property type="match status" value="1"/>
</dbReference>
<dbReference type="CDD" id="cd00154">
    <property type="entry name" value="Rab"/>
    <property type="match status" value="1"/>
</dbReference>
<dbReference type="Proteomes" id="UP000054698">
    <property type="component" value="Unassembled WGS sequence"/>
</dbReference>
<dbReference type="GO" id="GO:0003924">
    <property type="term" value="F:GTPase activity"/>
    <property type="evidence" value="ECO:0007669"/>
    <property type="project" value="InterPro"/>
</dbReference>
<dbReference type="InterPro" id="IPR027417">
    <property type="entry name" value="P-loop_NTPase"/>
</dbReference>
<dbReference type="GO" id="GO:0005525">
    <property type="term" value="F:GTP binding"/>
    <property type="evidence" value="ECO:0007669"/>
    <property type="project" value="InterPro"/>
</dbReference>
<dbReference type="SMART" id="SM00173">
    <property type="entry name" value="RAS"/>
    <property type="match status" value="1"/>
</dbReference>
<dbReference type="SMART" id="SM00176">
    <property type="entry name" value="RAN"/>
    <property type="match status" value="1"/>
</dbReference>
<dbReference type="PROSITE" id="PS51419">
    <property type="entry name" value="RAB"/>
    <property type="match status" value="1"/>
</dbReference>
<accession>A0A0W0U4Y0</accession>
<sequence>MKNQLVIIGDTNTGKTQLIHYHCSDHYEPTPTIGAEYVFRLKSDWLSACWDMSGHPRYKNIHPFYYHNAQGIVVVFDLTNRASFCHVEHYVNDAKRFVLKNRFIILVGNKSDLHKQREISHDEIEALTIKLQAEANNIIAYVQTSALTGDGVDELFRHIKKAFTKKSWSLEHSFFAKSNVVNMPVDITDEEMADTYVANRKDSDLARGHR</sequence>
<reference evidence="2 4" key="1">
    <citation type="submission" date="2015-11" db="EMBL/GenBank/DDBJ databases">
        <title>Genomic analysis of 38 Legionella species identifies large and diverse effector repertoires.</title>
        <authorList>
            <person name="Burstein D."/>
            <person name="Amaro F."/>
            <person name="Zusman T."/>
            <person name="Lifshitz Z."/>
            <person name="Cohen O."/>
            <person name="Gilbert J.A."/>
            <person name="Pupko T."/>
            <person name="Shuman H.A."/>
            <person name="Segal G."/>
        </authorList>
    </citation>
    <scope>NUCLEOTIDE SEQUENCE [LARGE SCALE GENOMIC DNA]</scope>
    <source>
        <strain evidence="2 4">WO-44C</strain>
    </source>
</reference>
<dbReference type="EMBL" id="UASS01000018">
    <property type="protein sequence ID" value="SPX61320.1"/>
    <property type="molecule type" value="Genomic_DNA"/>
</dbReference>
<dbReference type="InterPro" id="IPR001806">
    <property type="entry name" value="Small_GTPase"/>
</dbReference>
<dbReference type="EMBL" id="LNYB01000016">
    <property type="protein sequence ID" value="KTD03092.1"/>
    <property type="molecule type" value="Genomic_DNA"/>
</dbReference>
<dbReference type="PATRIC" id="fig|453.4.peg.485"/>
<dbReference type="InterPro" id="IPR005225">
    <property type="entry name" value="Small_GTP-bd"/>
</dbReference>
<protein>
    <submittedName>
        <fullName evidence="2">Ras family GTPase</fullName>
    </submittedName>
</protein>
<dbReference type="SMART" id="SM00174">
    <property type="entry name" value="RHO"/>
    <property type="match status" value="1"/>
</dbReference>
<dbReference type="Gene3D" id="3.40.50.300">
    <property type="entry name" value="P-loop containing nucleotide triphosphate hydrolases"/>
    <property type="match status" value="1"/>
</dbReference>
<organism evidence="2 4">
    <name type="scientific">Legionella feeleii</name>
    <dbReference type="NCBI Taxonomy" id="453"/>
    <lineage>
        <taxon>Bacteria</taxon>
        <taxon>Pseudomonadati</taxon>
        <taxon>Pseudomonadota</taxon>
        <taxon>Gammaproteobacteria</taxon>
        <taxon>Legionellales</taxon>
        <taxon>Legionellaceae</taxon>
        <taxon>Legionella</taxon>
    </lineage>
</organism>
<evidence type="ECO:0000313" key="2">
    <source>
        <dbReference type="EMBL" id="KTD03092.1"/>
    </source>
</evidence>
<dbReference type="Proteomes" id="UP000251942">
    <property type="component" value="Unassembled WGS sequence"/>
</dbReference>
<evidence type="ECO:0000256" key="1">
    <source>
        <dbReference type="ARBA" id="ARBA00022741"/>
    </source>
</evidence>
<dbReference type="SMART" id="SM00175">
    <property type="entry name" value="RAB"/>
    <property type="match status" value="1"/>
</dbReference>
<dbReference type="AlphaFoldDB" id="A0A0W0U4Y0"/>
<name>A0A0W0U4Y0_9GAMM</name>
<dbReference type="NCBIfam" id="TIGR00231">
    <property type="entry name" value="small_GTP"/>
    <property type="match status" value="1"/>
</dbReference>